<evidence type="ECO:0000313" key="1">
    <source>
        <dbReference type="EMBL" id="ALG12255.1"/>
    </source>
</evidence>
<reference evidence="1 2" key="1">
    <citation type="submission" date="2015-07" db="EMBL/GenBank/DDBJ databases">
        <title>Genome sequencing of Kibdelosporangium phytohabitans.</title>
        <authorList>
            <person name="Qin S."/>
            <person name="Xing K."/>
        </authorList>
    </citation>
    <scope>NUCLEOTIDE SEQUENCE [LARGE SCALE GENOMIC DNA]</scope>
    <source>
        <strain evidence="1 2">KLBMP1111</strain>
    </source>
</reference>
<proteinExistence type="predicted"/>
<dbReference type="Proteomes" id="UP000063699">
    <property type="component" value="Chromosome"/>
</dbReference>
<dbReference type="AlphaFoldDB" id="A0A0N7F4S6"/>
<name>A0A0N7F4S6_9PSEU</name>
<dbReference type="STRING" id="860235.AOZ06_40175"/>
<protein>
    <submittedName>
        <fullName evidence="1">Uncharacterized protein</fullName>
    </submittedName>
</protein>
<accession>A0A0N7F4S6</accession>
<sequence>MQVRGFLPQGSGFPGGPEGTEYIGIAESRWRQQLASLGRTLGAEMVIPFPADDEPRRAVADFLREAQRLLGGNEIDSAMAQVRKALETIRTTSGWNWPTPKKKEDRTAEDRWALIRSALEDQASGALHVDGGTRDYAYSRAEVETLIGMTAALLRIVPVTPGFGQS</sequence>
<dbReference type="KEGG" id="kphy:AOZ06_40175"/>
<dbReference type="EMBL" id="CP012752">
    <property type="protein sequence ID" value="ALG12255.1"/>
    <property type="molecule type" value="Genomic_DNA"/>
</dbReference>
<keyword evidence="2" id="KW-1185">Reference proteome</keyword>
<gene>
    <name evidence="1" type="ORF">AOZ06_40175</name>
</gene>
<evidence type="ECO:0000313" key="2">
    <source>
        <dbReference type="Proteomes" id="UP000063699"/>
    </source>
</evidence>
<organism evidence="1 2">
    <name type="scientific">Kibdelosporangium phytohabitans</name>
    <dbReference type="NCBI Taxonomy" id="860235"/>
    <lineage>
        <taxon>Bacteria</taxon>
        <taxon>Bacillati</taxon>
        <taxon>Actinomycetota</taxon>
        <taxon>Actinomycetes</taxon>
        <taxon>Pseudonocardiales</taxon>
        <taxon>Pseudonocardiaceae</taxon>
        <taxon>Kibdelosporangium</taxon>
    </lineage>
</organism>